<protein>
    <recommendedName>
        <fullName evidence="5">PS II complex 12 kDa extrinsic protein</fullName>
    </recommendedName>
</protein>
<name>A8MZY0_COPC7</name>
<comment type="caution">
    <text evidence="3">The sequence shown here is derived from an EMBL/GenBank/DDBJ whole genome shotgun (WGS) entry which is preliminary data.</text>
</comment>
<keyword evidence="1" id="KW-0812">Transmembrane</keyword>
<dbReference type="Proteomes" id="UP000001861">
    <property type="component" value="Unassembled WGS sequence"/>
</dbReference>
<feature type="chain" id="PRO_5002726094" description="PS II complex 12 kDa extrinsic protein" evidence="2">
    <location>
        <begin position="24"/>
        <end position="174"/>
    </location>
</feature>
<evidence type="ECO:0008006" key="5">
    <source>
        <dbReference type="Google" id="ProtNLM"/>
    </source>
</evidence>
<proteinExistence type="predicted"/>
<keyword evidence="2" id="KW-0732">Signal</keyword>
<keyword evidence="1" id="KW-1133">Transmembrane helix</keyword>
<evidence type="ECO:0000256" key="2">
    <source>
        <dbReference type="SAM" id="SignalP"/>
    </source>
</evidence>
<gene>
    <name evidence="3" type="ORF">CC1G_02745</name>
</gene>
<sequence>MVKFATVASASAIIASVAPSVIAAPIVQADDALVEREPLFPLLFGAGSLIANAIKKRKRDLGDVELEQREPEPLFPLLFGAGSLIANAVKRKRGLGDEFELLERGYEDGLEQREPLFPLLFTAGSAIANAVRGRRKRGLEDMELEMREYFDEFEVRDFEDVLDSRYYESLDELD</sequence>
<accession>A8MZY0</accession>
<evidence type="ECO:0000313" key="3">
    <source>
        <dbReference type="EMBL" id="EAU93515.1"/>
    </source>
</evidence>
<dbReference type="OrthoDB" id="5697735at2759"/>
<dbReference type="KEGG" id="cci:CC1G_02745"/>
<feature type="transmembrane region" description="Helical" evidence="1">
    <location>
        <begin position="39"/>
        <end position="54"/>
    </location>
</feature>
<dbReference type="InParanoid" id="A8MZY0"/>
<organism evidence="3 4">
    <name type="scientific">Coprinopsis cinerea (strain Okayama-7 / 130 / ATCC MYA-4618 / FGSC 9003)</name>
    <name type="common">Inky cap fungus</name>
    <name type="synonym">Hormographiella aspergillata</name>
    <dbReference type="NCBI Taxonomy" id="240176"/>
    <lineage>
        <taxon>Eukaryota</taxon>
        <taxon>Fungi</taxon>
        <taxon>Dikarya</taxon>
        <taxon>Basidiomycota</taxon>
        <taxon>Agaricomycotina</taxon>
        <taxon>Agaricomycetes</taxon>
        <taxon>Agaricomycetidae</taxon>
        <taxon>Agaricales</taxon>
        <taxon>Agaricineae</taxon>
        <taxon>Psathyrellaceae</taxon>
        <taxon>Coprinopsis</taxon>
    </lineage>
</organism>
<evidence type="ECO:0000256" key="1">
    <source>
        <dbReference type="SAM" id="Phobius"/>
    </source>
</evidence>
<keyword evidence="1" id="KW-0472">Membrane</keyword>
<dbReference type="GeneID" id="6004728"/>
<evidence type="ECO:0000313" key="4">
    <source>
        <dbReference type="Proteomes" id="UP000001861"/>
    </source>
</evidence>
<dbReference type="AlphaFoldDB" id="A8MZY0"/>
<reference evidence="3 4" key="1">
    <citation type="journal article" date="2010" name="Proc. Natl. Acad. Sci. U.S.A.">
        <title>Insights into evolution of multicellular fungi from the assembled chromosomes of the mushroom Coprinopsis cinerea (Coprinus cinereus).</title>
        <authorList>
            <person name="Stajich J.E."/>
            <person name="Wilke S.K."/>
            <person name="Ahren D."/>
            <person name="Au C.H."/>
            <person name="Birren B.W."/>
            <person name="Borodovsky M."/>
            <person name="Burns C."/>
            <person name="Canback B."/>
            <person name="Casselton L.A."/>
            <person name="Cheng C.K."/>
            <person name="Deng J."/>
            <person name="Dietrich F.S."/>
            <person name="Fargo D.C."/>
            <person name="Farman M.L."/>
            <person name="Gathman A.C."/>
            <person name="Goldberg J."/>
            <person name="Guigo R."/>
            <person name="Hoegger P.J."/>
            <person name="Hooker J.B."/>
            <person name="Huggins A."/>
            <person name="James T.Y."/>
            <person name="Kamada T."/>
            <person name="Kilaru S."/>
            <person name="Kodira C."/>
            <person name="Kues U."/>
            <person name="Kupfer D."/>
            <person name="Kwan H.S."/>
            <person name="Lomsadze A."/>
            <person name="Li W."/>
            <person name="Lilly W.W."/>
            <person name="Ma L.J."/>
            <person name="Mackey A.J."/>
            <person name="Manning G."/>
            <person name="Martin F."/>
            <person name="Muraguchi H."/>
            <person name="Natvig D.O."/>
            <person name="Palmerini H."/>
            <person name="Ramesh M.A."/>
            <person name="Rehmeyer C.J."/>
            <person name="Roe B.A."/>
            <person name="Shenoy N."/>
            <person name="Stanke M."/>
            <person name="Ter-Hovhannisyan V."/>
            <person name="Tunlid A."/>
            <person name="Velagapudi R."/>
            <person name="Vision T.J."/>
            <person name="Zeng Q."/>
            <person name="Zolan M.E."/>
            <person name="Pukkila P.J."/>
        </authorList>
    </citation>
    <scope>NUCLEOTIDE SEQUENCE [LARGE SCALE GENOMIC DNA]</scope>
    <source>
        <strain evidence="4">Okayama-7 / 130 / ATCC MYA-4618 / FGSC 9003</strain>
    </source>
</reference>
<keyword evidence="4" id="KW-1185">Reference proteome</keyword>
<dbReference type="VEuPathDB" id="FungiDB:CC1G_02745"/>
<dbReference type="EMBL" id="AACS02000001">
    <property type="protein sequence ID" value="EAU93515.1"/>
    <property type="molecule type" value="Genomic_DNA"/>
</dbReference>
<dbReference type="RefSeq" id="XP_001828164.1">
    <property type="nucleotide sequence ID" value="XM_001828112.1"/>
</dbReference>
<feature type="signal peptide" evidence="2">
    <location>
        <begin position="1"/>
        <end position="23"/>
    </location>
</feature>